<dbReference type="Proteomes" id="UP001187531">
    <property type="component" value="Unassembled WGS sequence"/>
</dbReference>
<reference evidence="1" key="1">
    <citation type="submission" date="2023-07" db="EMBL/GenBank/DDBJ databases">
        <title>Chromosome-level genome assembly of Artemia franciscana.</title>
        <authorList>
            <person name="Jo E."/>
        </authorList>
    </citation>
    <scope>NUCLEOTIDE SEQUENCE</scope>
    <source>
        <tissue evidence="1">Whole body</tissue>
    </source>
</reference>
<dbReference type="EMBL" id="JAVRJZ010000016">
    <property type="protein sequence ID" value="KAK2711306.1"/>
    <property type="molecule type" value="Genomic_DNA"/>
</dbReference>
<evidence type="ECO:0000313" key="2">
    <source>
        <dbReference type="Proteomes" id="UP001187531"/>
    </source>
</evidence>
<keyword evidence="2" id="KW-1185">Reference proteome</keyword>
<proteinExistence type="predicted"/>
<name>A0AA88HP83_ARTSF</name>
<protein>
    <submittedName>
        <fullName evidence="1">Uncharacterized protein</fullName>
    </submittedName>
</protein>
<accession>A0AA88HP83</accession>
<dbReference type="AlphaFoldDB" id="A0AA88HP83"/>
<comment type="caution">
    <text evidence="1">The sequence shown here is derived from an EMBL/GenBank/DDBJ whole genome shotgun (WGS) entry which is preliminary data.</text>
</comment>
<gene>
    <name evidence="1" type="ORF">QYM36_012481</name>
</gene>
<sequence length="147" mass="16631">MTEHGVRYEKFVIPTKVDEYFTPVVLPPMPELAHDVFNHDHFCPSKPGLLCSNYLTVNGSRVSCIIASESLTSRPEAIRNYTLRYSIKDPLVRYSQILGQYDCKEEDFRNLNCEVQRFRNCGEVVQPEGVECQTAPSTVTASVGILN</sequence>
<evidence type="ECO:0000313" key="1">
    <source>
        <dbReference type="EMBL" id="KAK2711306.1"/>
    </source>
</evidence>
<organism evidence="1 2">
    <name type="scientific">Artemia franciscana</name>
    <name type="common">Brine shrimp</name>
    <name type="synonym">Artemia sanfranciscana</name>
    <dbReference type="NCBI Taxonomy" id="6661"/>
    <lineage>
        <taxon>Eukaryota</taxon>
        <taxon>Metazoa</taxon>
        <taxon>Ecdysozoa</taxon>
        <taxon>Arthropoda</taxon>
        <taxon>Crustacea</taxon>
        <taxon>Branchiopoda</taxon>
        <taxon>Anostraca</taxon>
        <taxon>Artemiidae</taxon>
        <taxon>Artemia</taxon>
    </lineage>
</organism>